<comment type="similarity">
    <text evidence="1 2">Belongs to the outer membrane factor (OMF) (TC 1.B.17) family.</text>
</comment>
<name>A0A2A4B8I8_9SPHN</name>
<dbReference type="SUPFAM" id="SSF56954">
    <property type="entry name" value="Outer membrane efflux proteins (OEP)"/>
    <property type="match status" value="1"/>
</dbReference>
<keyword evidence="2" id="KW-1134">Transmembrane beta strand</keyword>
<protein>
    <submittedName>
        <fullName evidence="3">RND transporter</fullName>
    </submittedName>
</protein>
<dbReference type="EMBL" id="NWMW01000001">
    <property type="protein sequence ID" value="PCD04380.1"/>
    <property type="molecule type" value="Genomic_DNA"/>
</dbReference>
<dbReference type="Gene3D" id="2.20.200.10">
    <property type="entry name" value="Outer membrane efflux proteins (OEP)"/>
    <property type="match status" value="1"/>
</dbReference>
<dbReference type="PANTHER" id="PTHR30203">
    <property type="entry name" value="OUTER MEMBRANE CATION EFFLUX PROTEIN"/>
    <property type="match status" value="1"/>
</dbReference>
<organism evidence="3 4">
    <name type="scientific">Sphingomonas spermidinifaciens</name>
    <dbReference type="NCBI Taxonomy" id="1141889"/>
    <lineage>
        <taxon>Bacteria</taxon>
        <taxon>Pseudomonadati</taxon>
        <taxon>Pseudomonadota</taxon>
        <taxon>Alphaproteobacteria</taxon>
        <taxon>Sphingomonadales</taxon>
        <taxon>Sphingomonadaceae</taxon>
        <taxon>Sphingomonas</taxon>
    </lineage>
</organism>
<gene>
    <name evidence="3" type="ORF">COC42_08940</name>
</gene>
<dbReference type="NCBIfam" id="TIGR01845">
    <property type="entry name" value="outer_NodT"/>
    <property type="match status" value="1"/>
</dbReference>
<dbReference type="InterPro" id="IPR003423">
    <property type="entry name" value="OMP_efflux"/>
</dbReference>
<keyword evidence="2" id="KW-0472">Membrane</keyword>
<comment type="subcellular location">
    <subcellularLocation>
        <location evidence="2">Cell membrane</location>
        <topology evidence="2">Lipid-anchor</topology>
    </subcellularLocation>
</comment>
<keyword evidence="2" id="KW-0732">Signal</keyword>
<keyword evidence="2" id="KW-0812">Transmembrane</keyword>
<proteinExistence type="inferred from homology"/>
<dbReference type="InterPro" id="IPR010131">
    <property type="entry name" value="MdtP/NodT-like"/>
</dbReference>
<dbReference type="Pfam" id="PF02321">
    <property type="entry name" value="OEP"/>
    <property type="match status" value="2"/>
</dbReference>
<dbReference type="GO" id="GO:0005886">
    <property type="term" value="C:plasma membrane"/>
    <property type="evidence" value="ECO:0007669"/>
    <property type="project" value="UniProtKB-SubCell"/>
</dbReference>
<dbReference type="GO" id="GO:0015562">
    <property type="term" value="F:efflux transmembrane transporter activity"/>
    <property type="evidence" value="ECO:0007669"/>
    <property type="project" value="InterPro"/>
</dbReference>
<feature type="chain" id="PRO_5011812122" evidence="2">
    <location>
        <begin position="21"/>
        <end position="494"/>
    </location>
</feature>
<dbReference type="OrthoDB" id="9783100at2"/>
<dbReference type="PANTHER" id="PTHR30203:SF25">
    <property type="entry name" value="OUTER MEMBRANE PROTEIN-RELATED"/>
    <property type="match status" value="1"/>
</dbReference>
<keyword evidence="4" id="KW-1185">Reference proteome</keyword>
<dbReference type="AlphaFoldDB" id="A0A2A4B8I8"/>
<dbReference type="Gene3D" id="1.20.1600.10">
    <property type="entry name" value="Outer membrane efflux proteins (OEP)"/>
    <property type="match status" value="1"/>
</dbReference>
<feature type="signal peptide" evidence="2">
    <location>
        <begin position="1"/>
        <end position="20"/>
    </location>
</feature>
<evidence type="ECO:0000256" key="2">
    <source>
        <dbReference type="RuleBase" id="RU362097"/>
    </source>
</evidence>
<dbReference type="RefSeq" id="WP_096342775.1">
    <property type="nucleotide sequence ID" value="NZ_NWMW01000001.1"/>
</dbReference>
<reference evidence="3 4" key="1">
    <citation type="submission" date="2017-09" db="EMBL/GenBank/DDBJ databases">
        <title>Sphingomonas spermidinifaciens 9NM-10, whole genome shotgun sequence.</title>
        <authorList>
            <person name="Feng G."/>
            <person name="Zhu H."/>
        </authorList>
    </citation>
    <scope>NUCLEOTIDE SEQUENCE [LARGE SCALE GENOMIC DNA]</scope>
    <source>
        <strain evidence="3 4">9NM-10</strain>
    </source>
</reference>
<accession>A0A2A4B8I8</accession>
<dbReference type="Proteomes" id="UP000218366">
    <property type="component" value="Unassembled WGS sequence"/>
</dbReference>
<sequence>MTARALSLLLACAVPLAGCAAGPDYRPASPSALGVPQAYSVPGTATAEDLTRWWERFDDPLLQRLVAQAAPDNLDVAQAVARLRQAREQLVQARADFLPSLSGSGGYSRRQVLRGGSQQTQLPDGTIINTGQGSSDNFSLGLDASYQVDLFGGVRRSVEGARASYEGAGYDYATVLVSTQAEIARNYILARAAQAQIANARQSLQIQDDNLEIAGFRVQAGLVSSLDAEQARAQRAQTAATIPSLEASYNSAVSRLGVLTGQAPGALKGELAAVRPIPRGPAAVGTGIPADTLRQRPDVRSAERALAAATAQIGVTEAQLYPSLGLSGGIDSAASTIGSLGEIITGTLFAGLQQLIFDGGRTRAAVRAQRAAADAAFLAYKSSVLTGLEEVENAVVALRTAQDRTVQFRIALDAANNSAILARSQYRAGLTDFTTLNQTETQLLSARNSLTTAASDEATALVQLFAALGGGWDAGTVPTTENTTTRALDARQQD</sequence>
<keyword evidence="2" id="KW-0564">Palmitate</keyword>
<comment type="caution">
    <text evidence="3">The sequence shown here is derived from an EMBL/GenBank/DDBJ whole genome shotgun (WGS) entry which is preliminary data.</text>
</comment>
<evidence type="ECO:0000313" key="4">
    <source>
        <dbReference type="Proteomes" id="UP000218366"/>
    </source>
</evidence>
<evidence type="ECO:0000313" key="3">
    <source>
        <dbReference type="EMBL" id="PCD04380.1"/>
    </source>
</evidence>
<keyword evidence="2" id="KW-0449">Lipoprotein</keyword>
<evidence type="ECO:0000256" key="1">
    <source>
        <dbReference type="ARBA" id="ARBA00007613"/>
    </source>
</evidence>